<organism evidence="1 2">
    <name type="scientific">Caerostris extrusa</name>
    <name type="common">Bark spider</name>
    <name type="synonym">Caerostris bankana</name>
    <dbReference type="NCBI Taxonomy" id="172846"/>
    <lineage>
        <taxon>Eukaryota</taxon>
        <taxon>Metazoa</taxon>
        <taxon>Ecdysozoa</taxon>
        <taxon>Arthropoda</taxon>
        <taxon>Chelicerata</taxon>
        <taxon>Arachnida</taxon>
        <taxon>Araneae</taxon>
        <taxon>Araneomorphae</taxon>
        <taxon>Entelegynae</taxon>
        <taxon>Araneoidea</taxon>
        <taxon>Araneidae</taxon>
        <taxon>Caerostris</taxon>
    </lineage>
</organism>
<gene>
    <name evidence="1" type="ORF">CEXT_357041</name>
</gene>
<dbReference type="AlphaFoldDB" id="A0AAV4W995"/>
<sequence length="111" mass="12483">MENLQCGSPNGKMVILLMVNGNSSSGWINGKRFPGLAEQLRLMRSQYKVEIEFFLPTFQQALTNGSSFTGCHGETAELCIHSTGGLQLRHNELSNRDEHRLVPKMVHLFNH</sequence>
<dbReference type="EMBL" id="BPLR01015765">
    <property type="protein sequence ID" value="GIY78526.1"/>
    <property type="molecule type" value="Genomic_DNA"/>
</dbReference>
<comment type="caution">
    <text evidence="1">The sequence shown here is derived from an EMBL/GenBank/DDBJ whole genome shotgun (WGS) entry which is preliminary data.</text>
</comment>
<name>A0AAV4W995_CAEEX</name>
<proteinExistence type="predicted"/>
<keyword evidence="2" id="KW-1185">Reference proteome</keyword>
<evidence type="ECO:0000313" key="1">
    <source>
        <dbReference type="EMBL" id="GIY78526.1"/>
    </source>
</evidence>
<evidence type="ECO:0000313" key="2">
    <source>
        <dbReference type="Proteomes" id="UP001054945"/>
    </source>
</evidence>
<dbReference type="Proteomes" id="UP001054945">
    <property type="component" value="Unassembled WGS sequence"/>
</dbReference>
<protein>
    <submittedName>
        <fullName evidence="1">Uncharacterized protein</fullName>
    </submittedName>
</protein>
<reference evidence="1 2" key="1">
    <citation type="submission" date="2021-06" db="EMBL/GenBank/DDBJ databases">
        <title>Caerostris extrusa draft genome.</title>
        <authorList>
            <person name="Kono N."/>
            <person name="Arakawa K."/>
        </authorList>
    </citation>
    <scope>NUCLEOTIDE SEQUENCE [LARGE SCALE GENOMIC DNA]</scope>
</reference>
<accession>A0AAV4W995</accession>